<dbReference type="Proteomes" id="UP000821845">
    <property type="component" value="Chromosome 1"/>
</dbReference>
<evidence type="ECO:0000313" key="1">
    <source>
        <dbReference type="EMBL" id="KAH6948957.1"/>
    </source>
</evidence>
<sequence length="66" mass="7180">MEPPLRQDVVTEHLYQTSSACKAEQTAIALALLRSDKEEIYTDSRSALRAVSTGAVCEEVARALEG</sequence>
<gene>
    <name evidence="1" type="ORF">HPB50_027223</name>
</gene>
<comment type="caution">
    <text evidence="1">The sequence shown here is derived from an EMBL/GenBank/DDBJ whole genome shotgun (WGS) entry which is preliminary data.</text>
</comment>
<name>A0ACB7TRH7_HYAAI</name>
<organism evidence="1 2">
    <name type="scientific">Hyalomma asiaticum</name>
    <name type="common">Tick</name>
    <dbReference type="NCBI Taxonomy" id="266040"/>
    <lineage>
        <taxon>Eukaryota</taxon>
        <taxon>Metazoa</taxon>
        <taxon>Ecdysozoa</taxon>
        <taxon>Arthropoda</taxon>
        <taxon>Chelicerata</taxon>
        <taxon>Arachnida</taxon>
        <taxon>Acari</taxon>
        <taxon>Parasitiformes</taxon>
        <taxon>Ixodida</taxon>
        <taxon>Ixodoidea</taxon>
        <taxon>Ixodidae</taxon>
        <taxon>Hyalomminae</taxon>
        <taxon>Hyalomma</taxon>
    </lineage>
</organism>
<evidence type="ECO:0000313" key="2">
    <source>
        <dbReference type="Proteomes" id="UP000821845"/>
    </source>
</evidence>
<dbReference type="EMBL" id="CM023481">
    <property type="protein sequence ID" value="KAH6948957.1"/>
    <property type="molecule type" value="Genomic_DNA"/>
</dbReference>
<accession>A0ACB7TRH7</accession>
<protein>
    <submittedName>
        <fullName evidence="1">Uncharacterized protein</fullName>
    </submittedName>
</protein>
<keyword evidence="2" id="KW-1185">Reference proteome</keyword>
<proteinExistence type="predicted"/>
<reference evidence="1" key="1">
    <citation type="submission" date="2020-05" db="EMBL/GenBank/DDBJ databases">
        <title>Large-scale comparative analyses of tick genomes elucidate their genetic diversity and vector capacities.</title>
        <authorList>
            <person name="Jia N."/>
            <person name="Wang J."/>
            <person name="Shi W."/>
            <person name="Du L."/>
            <person name="Sun Y."/>
            <person name="Zhan W."/>
            <person name="Jiang J."/>
            <person name="Wang Q."/>
            <person name="Zhang B."/>
            <person name="Ji P."/>
            <person name="Sakyi L.B."/>
            <person name="Cui X."/>
            <person name="Yuan T."/>
            <person name="Jiang B."/>
            <person name="Yang W."/>
            <person name="Lam T.T.-Y."/>
            <person name="Chang Q."/>
            <person name="Ding S."/>
            <person name="Wang X."/>
            <person name="Zhu J."/>
            <person name="Ruan X."/>
            <person name="Zhao L."/>
            <person name="Wei J."/>
            <person name="Que T."/>
            <person name="Du C."/>
            <person name="Cheng J."/>
            <person name="Dai P."/>
            <person name="Han X."/>
            <person name="Huang E."/>
            <person name="Gao Y."/>
            <person name="Liu J."/>
            <person name="Shao H."/>
            <person name="Ye R."/>
            <person name="Li L."/>
            <person name="Wei W."/>
            <person name="Wang X."/>
            <person name="Wang C."/>
            <person name="Yang T."/>
            <person name="Huo Q."/>
            <person name="Li W."/>
            <person name="Guo W."/>
            <person name="Chen H."/>
            <person name="Zhou L."/>
            <person name="Ni X."/>
            <person name="Tian J."/>
            <person name="Zhou Y."/>
            <person name="Sheng Y."/>
            <person name="Liu T."/>
            <person name="Pan Y."/>
            <person name="Xia L."/>
            <person name="Li J."/>
            <person name="Zhao F."/>
            <person name="Cao W."/>
        </authorList>
    </citation>
    <scope>NUCLEOTIDE SEQUENCE</scope>
    <source>
        <strain evidence="1">Hyas-2018</strain>
    </source>
</reference>